<dbReference type="EMBL" id="ADVG01000001">
    <property type="protein sequence ID" value="EFH90543.1"/>
    <property type="molecule type" value="Genomic_DNA"/>
</dbReference>
<dbReference type="InterPro" id="IPR036866">
    <property type="entry name" value="RibonucZ/Hydroxyglut_hydro"/>
</dbReference>
<dbReference type="Gene3D" id="3.60.15.10">
    <property type="entry name" value="Ribonuclease Z/Hydroxyacylglutathione hydrolase-like"/>
    <property type="match status" value="1"/>
</dbReference>
<reference evidence="2 3" key="1">
    <citation type="journal article" date="2011" name="Stand. Genomic Sci.">
        <title>Non-contiguous finished genome sequence and contextual data of the filamentous soil bacterium Ktedonobacter racemifer type strain (SOSP1-21).</title>
        <authorList>
            <person name="Chang Y.J."/>
            <person name="Land M."/>
            <person name="Hauser L."/>
            <person name="Chertkov O."/>
            <person name="Del Rio T.G."/>
            <person name="Nolan M."/>
            <person name="Copeland A."/>
            <person name="Tice H."/>
            <person name="Cheng J.F."/>
            <person name="Lucas S."/>
            <person name="Han C."/>
            <person name="Goodwin L."/>
            <person name="Pitluck S."/>
            <person name="Ivanova N."/>
            <person name="Ovchinikova G."/>
            <person name="Pati A."/>
            <person name="Chen A."/>
            <person name="Palaniappan K."/>
            <person name="Mavromatis K."/>
            <person name="Liolios K."/>
            <person name="Brettin T."/>
            <person name="Fiebig A."/>
            <person name="Rohde M."/>
            <person name="Abt B."/>
            <person name="Goker M."/>
            <person name="Detter J.C."/>
            <person name="Woyke T."/>
            <person name="Bristow J."/>
            <person name="Eisen J.A."/>
            <person name="Markowitz V."/>
            <person name="Hugenholtz P."/>
            <person name="Kyrpides N.C."/>
            <person name="Klenk H.P."/>
            <person name="Lapidus A."/>
        </authorList>
    </citation>
    <scope>NUCLEOTIDE SEQUENCE [LARGE SCALE GENOMIC DNA]</scope>
    <source>
        <strain evidence="3">DSM 44963</strain>
    </source>
</reference>
<dbReference type="Pfam" id="PF00753">
    <property type="entry name" value="Lactamase_B"/>
    <property type="match status" value="1"/>
</dbReference>
<dbReference type="PANTHER" id="PTHR23131:SF0">
    <property type="entry name" value="ENDORIBONUCLEASE LACTB2"/>
    <property type="match status" value="1"/>
</dbReference>
<comment type="caution">
    <text evidence="2">The sequence shown here is derived from an EMBL/GenBank/DDBJ whole genome shotgun (WGS) entry which is preliminary data.</text>
</comment>
<dbReference type="eggNOG" id="COG0491">
    <property type="taxonomic scope" value="Bacteria"/>
</dbReference>
<name>D6TFR0_KTERA</name>
<dbReference type="InterPro" id="IPR050662">
    <property type="entry name" value="Sec-metab_biosynth-thioest"/>
</dbReference>
<dbReference type="Proteomes" id="UP000004508">
    <property type="component" value="Unassembled WGS sequence"/>
</dbReference>
<protein>
    <submittedName>
        <fullName evidence="2">Putative hydrolase NUDIX (NUcleoside DIphosphate) hydrolase motif metallo-hydrolase/oxidoreductase</fullName>
    </submittedName>
</protein>
<evidence type="ECO:0000313" key="3">
    <source>
        <dbReference type="Proteomes" id="UP000004508"/>
    </source>
</evidence>
<dbReference type="Pfam" id="PF17778">
    <property type="entry name" value="WHD_BLACT"/>
    <property type="match status" value="1"/>
</dbReference>
<dbReference type="AlphaFoldDB" id="D6TFR0"/>
<proteinExistence type="predicted"/>
<dbReference type="PANTHER" id="PTHR23131">
    <property type="entry name" value="ENDORIBONUCLEASE LACTB2"/>
    <property type="match status" value="1"/>
</dbReference>
<dbReference type="SUPFAM" id="SSF56281">
    <property type="entry name" value="Metallo-hydrolase/oxidoreductase"/>
    <property type="match status" value="1"/>
</dbReference>
<evidence type="ECO:0000313" key="2">
    <source>
        <dbReference type="EMBL" id="EFH90543.1"/>
    </source>
</evidence>
<evidence type="ECO:0000259" key="1">
    <source>
        <dbReference type="SMART" id="SM00849"/>
    </source>
</evidence>
<dbReference type="STRING" id="485913.Krac_12168"/>
<dbReference type="InterPro" id="IPR036388">
    <property type="entry name" value="WH-like_DNA-bd_sf"/>
</dbReference>
<dbReference type="OrthoDB" id="9802248at2"/>
<dbReference type="Gene3D" id="1.10.10.10">
    <property type="entry name" value="Winged helix-like DNA-binding domain superfamily/Winged helix DNA-binding domain"/>
    <property type="match status" value="1"/>
</dbReference>
<dbReference type="SMART" id="SM00849">
    <property type="entry name" value="Lactamase_B"/>
    <property type="match status" value="1"/>
</dbReference>
<dbReference type="InParanoid" id="D6TFR0"/>
<sequence>MSQERYSILLAPNPSMMTGPGTNTLLLSGSEGAIVIDPGDPDQKHLERIVREGQVRGGIRHILITHGHPDHVGGAAELRERIGVPISAFSRAGVPLADHEIPDGATFDLGDTTLRAIHTPGHRFDHLCFWLEREGVLFAGDVVAGTGTVVIIPPEGHMGVYLQTLKRLQQLPIARIVPAHGPVIEDPQAKLSDYIAHRLERERQIIDALNQFGHPATLIGLVRLVYTDTDPKLYAMAARSLEAHLIKLQEEGRAQVDAQQHWSLLPSR</sequence>
<organism evidence="2 3">
    <name type="scientific">Ktedonobacter racemifer DSM 44963</name>
    <dbReference type="NCBI Taxonomy" id="485913"/>
    <lineage>
        <taxon>Bacteria</taxon>
        <taxon>Bacillati</taxon>
        <taxon>Chloroflexota</taxon>
        <taxon>Ktedonobacteria</taxon>
        <taxon>Ktedonobacterales</taxon>
        <taxon>Ktedonobacteraceae</taxon>
        <taxon>Ktedonobacter</taxon>
    </lineage>
</organism>
<dbReference type="InterPro" id="IPR041516">
    <property type="entry name" value="LACTB2_WH"/>
</dbReference>
<dbReference type="GO" id="GO:0016787">
    <property type="term" value="F:hydrolase activity"/>
    <property type="evidence" value="ECO:0007669"/>
    <property type="project" value="UniProtKB-KW"/>
</dbReference>
<accession>D6TFR0</accession>
<dbReference type="CDD" id="cd16278">
    <property type="entry name" value="metallo-hydrolase-like_MBL-fold"/>
    <property type="match status" value="1"/>
</dbReference>
<gene>
    <name evidence="2" type="ORF">Krac_12168</name>
</gene>
<dbReference type="InterPro" id="IPR001279">
    <property type="entry name" value="Metallo-B-lactamas"/>
</dbReference>
<keyword evidence="3" id="KW-1185">Reference proteome</keyword>
<dbReference type="RefSeq" id="WP_007908009.1">
    <property type="nucleotide sequence ID" value="NZ_ADVG01000001.1"/>
</dbReference>
<keyword evidence="2" id="KW-0378">Hydrolase</keyword>
<feature type="domain" description="Metallo-beta-lactamase" evidence="1">
    <location>
        <begin position="21"/>
        <end position="180"/>
    </location>
</feature>